<proteinExistence type="predicted"/>
<organism evidence="2 3">
    <name type="scientific">Arthrobacter jiangjiafuii</name>
    <dbReference type="NCBI Taxonomy" id="2817475"/>
    <lineage>
        <taxon>Bacteria</taxon>
        <taxon>Bacillati</taxon>
        <taxon>Actinomycetota</taxon>
        <taxon>Actinomycetes</taxon>
        <taxon>Micrococcales</taxon>
        <taxon>Micrococcaceae</taxon>
        <taxon>Arthrobacter</taxon>
    </lineage>
</organism>
<reference evidence="2 3" key="1">
    <citation type="submission" date="2021-05" db="EMBL/GenBank/DDBJ databases">
        <title>Novel species in genus Arthrobacter.</title>
        <authorList>
            <person name="Zhang G."/>
        </authorList>
    </citation>
    <scope>NUCLEOTIDE SEQUENCE [LARGE SCALE GENOMIC DNA]</scope>
    <source>
        <strain evidence="3">zg-ZUI227</strain>
    </source>
</reference>
<sequence length="70" mass="7623">MATFLLLTSTILLLLLVAATVRAVSRDGTGHLPSVPSHHEWNETGPGTSFGTLRDARDGYMKMAYLPPIR</sequence>
<evidence type="ECO:0000313" key="3">
    <source>
        <dbReference type="Proteomes" id="UP000676885"/>
    </source>
</evidence>
<dbReference type="EMBL" id="CP076022">
    <property type="protein sequence ID" value="QWC09236.1"/>
    <property type="molecule type" value="Genomic_DNA"/>
</dbReference>
<keyword evidence="3" id="KW-1185">Reference proteome</keyword>
<dbReference type="RefSeq" id="WP_210231297.1">
    <property type="nucleotide sequence ID" value="NZ_CP076022.1"/>
</dbReference>
<feature type="region of interest" description="Disordered" evidence="1">
    <location>
        <begin position="29"/>
        <end position="49"/>
    </location>
</feature>
<accession>A0A975M4D2</accession>
<dbReference type="KEGG" id="ajg:KKR91_12090"/>
<evidence type="ECO:0000256" key="1">
    <source>
        <dbReference type="SAM" id="MobiDB-lite"/>
    </source>
</evidence>
<evidence type="ECO:0000313" key="2">
    <source>
        <dbReference type="EMBL" id="QWC09236.1"/>
    </source>
</evidence>
<name>A0A975M4D2_9MICC</name>
<dbReference type="AlphaFoldDB" id="A0A975M4D2"/>
<gene>
    <name evidence="2" type="ORF">KKR91_12090</name>
</gene>
<dbReference type="Proteomes" id="UP000676885">
    <property type="component" value="Chromosome"/>
</dbReference>
<protein>
    <submittedName>
        <fullName evidence="2">Uncharacterized protein</fullName>
    </submittedName>
</protein>